<organism evidence="1 2">
    <name type="scientific">Armillaria ostoyae</name>
    <name type="common">Armillaria root rot fungus</name>
    <dbReference type="NCBI Taxonomy" id="47428"/>
    <lineage>
        <taxon>Eukaryota</taxon>
        <taxon>Fungi</taxon>
        <taxon>Dikarya</taxon>
        <taxon>Basidiomycota</taxon>
        <taxon>Agaricomycotina</taxon>
        <taxon>Agaricomycetes</taxon>
        <taxon>Agaricomycetidae</taxon>
        <taxon>Agaricales</taxon>
        <taxon>Marasmiineae</taxon>
        <taxon>Physalacriaceae</taxon>
        <taxon>Armillaria</taxon>
    </lineage>
</organism>
<dbReference type="OrthoDB" id="2822157at2759"/>
<dbReference type="EMBL" id="FUEG01000027">
    <property type="protein sequence ID" value="SJL15133.1"/>
    <property type="molecule type" value="Genomic_DNA"/>
</dbReference>
<proteinExistence type="predicted"/>
<dbReference type="InterPro" id="IPR032675">
    <property type="entry name" value="LRR_dom_sf"/>
</dbReference>
<evidence type="ECO:0000313" key="1">
    <source>
        <dbReference type="EMBL" id="SJL15133.1"/>
    </source>
</evidence>
<sequence length="590" mass="67243">MTGTHLNWSPCTGCACPNHHLPSHDFPPDRHTLNDPNLARLTRSNDEPMEGEIATLRGMISTYEAEILDINKEESHLEQFISDMKNRISLAQQKLDALCHERNHISKAIIERKGLLHPIRRLPAEMLLRIFRSTIDFPISRSHTKGDNQWEFHPADNMLWSIERVCKRWRTGSLSFPELWSFVNVVITDSNFGEDPRGIAYVRRLGMQLARSKLHRLSLSIWNDSSHSSFNSLPPALAAVLFSISSRVECLHLYLHTIVFSKIPSLHLSMPSLRKLCLIATDGDTSNDVEELDLFHCPLLRELHVIDVPNAHPSFTLPWTQITTFTSDHALYETRAPGTEPLPLLLTMQKLMALETCKLRLELQSREVDFTGSYPLSCSNLRVLDLSSWHYKDELPIKQLAERLTLPALTELRVSCLSGHPDRDSKETFTSIRGLLERSGPPPITIFHFDHGDMREDDLLYIVRECSILEVIHLTDVNGDAITDQMHRLLTLGVNGTTPLVPRLHTLRVSGTMSFDMQIFVDMVESRWTLAHAQSPPVRRLDEVNLCRFLHTEHLDEPDEDEVERITVLSALDVYRAQGMDVTLGTKAQE</sequence>
<dbReference type="Gene3D" id="3.80.10.10">
    <property type="entry name" value="Ribonuclease Inhibitor"/>
    <property type="match status" value="1"/>
</dbReference>
<name>A0A284S288_ARMOS</name>
<dbReference type="AlphaFoldDB" id="A0A284S288"/>
<gene>
    <name evidence="1" type="ORF">ARMOST_18618</name>
</gene>
<protein>
    <submittedName>
        <fullName evidence="1">Uncharacterized protein</fullName>
    </submittedName>
</protein>
<dbReference type="Proteomes" id="UP000219338">
    <property type="component" value="Unassembled WGS sequence"/>
</dbReference>
<dbReference type="STRING" id="47428.A0A284S288"/>
<dbReference type="SUPFAM" id="SSF52047">
    <property type="entry name" value="RNI-like"/>
    <property type="match status" value="1"/>
</dbReference>
<accession>A0A284S288</accession>
<keyword evidence="2" id="KW-1185">Reference proteome</keyword>
<reference evidence="2" key="1">
    <citation type="journal article" date="2017" name="Nat. Ecol. Evol.">
        <title>Genome expansion and lineage-specific genetic innovations in the forest pathogenic fungi Armillaria.</title>
        <authorList>
            <person name="Sipos G."/>
            <person name="Prasanna A.N."/>
            <person name="Walter M.C."/>
            <person name="O'Connor E."/>
            <person name="Balint B."/>
            <person name="Krizsan K."/>
            <person name="Kiss B."/>
            <person name="Hess J."/>
            <person name="Varga T."/>
            <person name="Slot J."/>
            <person name="Riley R."/>
            <person name="Boka B."/>
            <person name="Rigling D."/>
            <person name="Barry K."/>
            <person name="Lee J."/>
            <person name="Mihaltcheva S."/>
            <person name="LaButti K."/>
            <person name="Lipzen A."/>
            <person name="Waldron R."/>
            <person name="Moloney N.M."/>
            <person name="Sperisen C."/>
            <person name="Kredics L."/>
            <person name="Vagvoelgyi C."/>
            <person name="Patrignani A."/>
            <person name="Fitzpatrick D."/>
            <person name="Nagy I."/>
            <person name="Doyle S."/>
            <person name="Anderson J.B."/>
            <person name="Grigoriev I.V."/>
            <person name="Gueldener U."/>
            <person name="Muensterkoetter M."/>
            <person name="Nagy L.G."/>
        </authorList>
    </citation>
    <scope>NUCLEOTIDE SEQUENCE [LARGE SCALE GENOMIC DNA]</scope>
    <source>
        <strain evidence="2">C18/9</strain>
    </source>
</reference>
<evidence type="ECO:0000313" key="2">
    <source>
        <dbReference type="Proteomes" id="UP000219338"/>
    </source>
</evidence>
<dbReference type="OMA" id="RSTIDFP"/>